<dbReference type="AlphaFoldDB" id="A0A485K7C2"/>
<evidence type="ECO:0000256" key="1">
    <source>
        <dbReference type="SAM" id="MobiDB-lite"/>
    </source>
</evidence>
<evidence type="ECO:0000313" key="2">
    <source>
        <dbReference type="EMBL" id="KAF0717806.1"/>
    </source>
</evidence>
<evidence type="ECO:0000313" key="4">
    <source>
        <dbReference type="Proteomes" id="UP000332933"/>
    </source>
</evidence>
<feature type="compositionally biased region" description="Polar residues" evidence="1">
    <location>
        <begin position="78"/>
        <end position="93"/>
    </location>
</feature>
<sequence>MAFHFNEKRSDGWHYRWLGSSSSKKRTQMHSFHVYIVRRVDNESMCDVIGSKTTPEFTLTSYRRAPKAKSVALPGNPRRSNSFKESTSPSAGMQNEIKHAEPKKPRDIELIIRFCSTITLDDIARQWPYLDSHLLELCHRWVGLDQMPSTLTTILPAQLLHPENATSRQKRYVFIQ</sequence>
<dbReference type="EMBL" id="VJMH01000213">
    <property type="protein sequence ID" value="KAF0717806.1"/>
    <property type="molecule type" value="Genomic_DNA"/>
</dbReference>
<gene>
    <name evidence="3" type="primary">Aste57867_2078</name>
    <name evidence="2" type="ORF">As57867_002074</name>
    <name evidence="3" type="ORF">ASTE57867_2078</name>
</gene>
<dbReference type="EMBL" id="CAADRA010000213">
    <property type="protein sequence ID" value="VFT79281.1"/>
    <property type="molecule type" value="Genomic_DNA"/>
</dbReference>
<organism evidence="3 4">
    <name type="scientific">Aphanomyces stellatus</name>
    <dbReference type="NCBI Taxonomy" id="120398"/>
    <lineage>
        <taxon>Eukaryota</taxon>
        <taxon>Sar</taxon>
        <taxon>Stramenopiles</taxon>
        <taxon>Oomycota</taxon>
        <taxon>Saprolegniomycetes</taxon>
        <taxon>Saprolegniales</taxon>
        <taxon>Verrucalvaceae</taxon>
        <taxon>Aphanomyces</taxon>
    </lineage>
</organism>
<keyword evidence="4" id="KW-1185">Reference proteome</keyword>
<name>A0A485K7C2_9STRA</name>
<accession>A0A485K7C2</accession>
<dbReference type="Proteomes" id="UP000332933">
    <property type="component" value="Unassembled WGS sequence"/>
</dbReference>
<evidence type="ECO:0000313" key="3">
    <source>
        <dbReference type="EMBL" id="VFT79281.1"/>
    </source>
</evidence>
<reference evidence="3 4" key="1">
    <citation type="submission" date="2019-03" db="EMBL/GenBank/DDBJ databases">
        <authorList>
            <person name="Gaulin E."/>
            <person name="Dumas B."/>
        </authorList>
    </citation>
    <scope>NUCLEOTIDE SEQUENCE [LARGE SCALE GENOMIC DNA]</scope>
    <source>
        <strain evidence="3">CBS 568.67</strain>
    </source>
</reference>
<protein>
    <submittedName>
        <fullName evidence="3">Aste57867_2078 protein</fullName>
    </submittedName>
</protein>
<proteinExistence type="predicted"/>
<reference evidence="2" key="2">
    <citation type="submission" date="2019-06" db="EMBL/GenBank/DDBJ databases">
        <title>Genomics analysis of Aphanomyces spp. identifies a new class of oomycete effector associated with host adaptation.</title>
        <authorList>
            <person name="Gaulin E."/>
        </authorList>
    </citation>
    <scope>NUCLEOTIDE SEQUENCE</scope>
    <source>
        <strain evidence="2">CBS 578.67</strain>
    </source>
</reference>
<feature type="region of interest" description="Disordered" evidence="1">
    <location>
        <begin position="68"/>
        <end position="100"/>
    </location>
</feature>